<dbReference type="Gene3D" id="3.40.50.300">
    <property type="entry name" value="P-loop containing nucleotide triphosphate hydrolases"/>
    <property type="match status" value="1"/>
</dbReference>
<evidence type="ECO:0000256" key="3">
    <source>
        <dbReference type="ARBA" id="ARBA00022840"/>
    </source>
</evidence>
<dbReference type="CDD" id="cd01129">
    <property type="entry name" value="PulE-GspE-like"/>
    <property type="match status" value="1"/>
</dbReference>
<sequence>MAEEPGGRQYKNITDLVDSVLRRAITERASDIHFEPARDSFGIRFRVDGFLHPVEVFEKQGQDEIISRIKVLASMEIMEKRFPQDGHFEIYDKDGKIYNLRVSTYPTTFGEAAVLRLLDRKDAMMGLESLGFEFNQLADIKRMIALPYGMCLITGPTGAGKTTLLYSVLKTLNTPSNNIVTIEDPIEFQMDTIRQLQVRENIGLTFPKALRAVVRQDPDVIMLGELRDIETVQMSVQAALSGILVFATFHTFDVPGIVIRFLEMGVPRSVISHILIGVVSGRLVRKICEKCKEPYTLSKFEKDVLGDSLSGISLKWGRGCKECGGSGYLDREGVFEVVVFDEEIKSYIMEGKNISQLGGVFQKKGTKSLWEAMISKVSRGVTTVEEALRIVGVKDVSQEK</sequence>
<dbReference type="InterPro" id="IPR027417">
    <property type="entry name" value="P-loop_NTPase"/>
</dbReference>
<gene>
    <name evidence="5" type="ORF">COU47_01375</name>
</gene>
<dbReference type="Proteomes" id="UP000231503">
    <property type="component" value="Unassembled WGS sequence"/>
</dbReference>
<name>A0A2H0TDT9_9BACT</name>
<proteinExistence type="inferred from homology"/>
<protein>
    <recommendedName>
        <fullName evidence="4">Bacterial type II secretion system protein E domain-containing protein</fullName>
    </recommendedName>
</protein>
<evidence type="ECO:0000259" key="4">
    <source>
        <dbReference type="PROSITE" id="PS00662"/>
    </source>
</evidence>
<dbReference type="EMBL" id="PFCO01000003">
    <property type="protein sequence ID" value="PIR69718.1"/>
    <property type="molecule type" value="Genomic_DNA"/>
</dbReference>
<dbReference type="AlphaFoldDB" id="A0A2H0TDT9"/>
<keyword evidence="3" id="KW-0067">ATP-binding</keyword>
<dbReference type="PANTHER" id="PTHR30258">
    <property type="entry name" value="TYPE II SECRETION SYSTEM PROTEIN GSPE-RELATED"/>
    <property type="match status" value="1"/>
</dbReference>
<evidence type="ECO:0000313" key="5">
    <source>
        <dbReference type="EMBL" id="PIR69718.1"/>
    </source>
</evidence>
<dbReference type="Pfam" id="PF00437">
    <property type="entry name" value="T2SSE"/>
    <property type="match status" value="1"/>
</dbReference>
<dbReference type="GO" id="GO:0005886">
    <property type="term" value="C:plasma membrane"/>
    <property type="evidence" value="ECO:0007669"/>
    <property type="project" value="TreeGrafter"/>
</dbReference>
<dbReference type="PANTHER" id="PTHR30258:SF2">
    <property type="entry name" value="COMG OPERON PROTEIN 1"/>
    <property type="match status" value="1"/>
</dbReference>
<dbReference type="GO" id="GO:0005524">
    <property type="term" value="F:ATP binding"/>
    <property type="evidence" value="ECO:0007669"/>
    <property type="project" value="UniProtKB-KW"/>
</dbReference>
<dbReference type="InterPro" id="IPR001482">
    <property type="entry name" value="T2SS/T4SS_dom"/>
</dbReference>
<feature type="domain" description="Bacterial type II secretion system protein E" evidence="4">
    <location>
        <begin position="214"/>
        <end position="228"/>
    </location>
</feature>
<accession>A0A2H0TDT9</accession>
<dbReference type="Gene3D" id="3.30.450.90">
    <property type="match status" value="1"/>
</dbReference>
<comment type="similarity">
    <text evidence="1">Belongs to the GSP E family.</text>
</comment>
<keyword evidence="2" id="KW-0547">Nucleotide-binding</keyword>
<organism evidence="5 6">
    <name type="scientific">Candidatus Niyogibacteria bacterium CG10_big_fil_rev_8_21_14_0_10_46_36</name>
    <dbReference type="NCBI Taxonomy" id="1974726"/>
    <lineage>
        <taxon>Bacteria</taxon>
        <taxon>Candidatus Niyogiibacteriota</taxon>
    </lineage>
</organism>
<comment type="caution">
    <text evidence="5">The sequence shown here is derived from an EMBL/GenBank/DDBJ whole genome shotgun (WGS) entry which is preliminary data.</text>
</comment>
<dbReference type="SUPFAM" id="SSF52540">
    <property type="entry name" value="P-loop containing nucleoside triphosphate hydrolases"/>
    <property type="match status" value="1"/>
</dbReference>
<dbReference type="PROSITE" id="PS00662">
    <property type="entry name" value="T2SP_E"/>
    <property type="match status" value="1"/>
</dbReference>
<evidence type="ECO:0000256" key="1">
    <source>
        <dbReference type="ARBA" id="ARBA00006611"/>
    </source>
</evidence>
<evidence type="ECO:0000256" key="2">
    <source>
        <dbReference type="ARBA" id="ARBA00022741"/>
    </source>
</evidence>
<reference evidence="6" key="1">
    <citation type="submission" date="2017-09" db="EMBL/GenBank/DDBJ databases">
        <title>Depth-based differentiation of microbial function through sediment-hosted aquifers and enrichment of novel symbionts in the deep terrestrial subsurface.</title>
        <authorList>
            <person name="Probst A.J."/>
            <person name="Ladd B."/>
            <person name="Jarett J.K."/>
            <person name="Geller-Mcgrath D.E."/>
            <person name="Sieber C.M.K."/>
            <person name="Emerson J.B."/>
            <person name="Anantharaman K."/>
            <person name="Thomas B.C."/>
            <person name="Malmstrom R."/>
            <person name="Stieglmeier M."/>
            <person name="Klingl A."/>
            <person name="Woyke T."/>
            <person name="Ryan C.M."/>
            <person name="Banfield J.F."/>
        </authorList>
    </citation>
    <scope>NUCLEOTIDE SEQUENCE [LARGE SCALE GENOMIC DNA]</scope>
</reference>
<dbReference type="GO" id="GO:0016887">
    <property type="term" value="F:ATP hydrolysis activity"/>
    <property type="evidence" value="ECO:0007669"/>
    <property type="project" value="TreeGrafter"/>
</dbReference>
<evidence type="ECO:0000313" key="6">
    <source>
        <dbReference type="Proteomes" id="UP000231503"/>
    </source>
</evidence>